<evidence type="ECO:0000256" key="5">
    <source>
        <dbReference type="ARBA" id="ARBA00023136"/>
    </source>
</evidence>
<feature type="transmembrane region" description="Helical" evidence="6">
    <location>
        <begin position="310"/>
        <end position="338"/>
    </location>
</feature>
<evidence type="ECO:0000313" key="7">
    <source>
        <dbReference type="EMBL" id="MBB4152225.1"/>
    </source>
</evidence>
<dbReference type="Proteomes" id="UP000529795">
    <property type="component" value="Unassembled WGS sequence"/>
</dbReference>
<feature type="transmembrane region" description="Helical" evidence="6">
    <location>
        <begin position="17"/>
        <end position="38"/>
    </location>
</feature>
<keyword evidence="8" id="KW-1185">Reference proteome</keyword>
<evidence type="ECO:0000256" key="6">
    <source>
        <dbReference type="SAM" id="Phobius"/>
    </source>
</evidence>
<evidence type="ECO:0000256" key="1">
    <source>
        <dbReference type="ARBA" id="ARBA00004651"/>
    </source>
</evidence>
<sequence>MSDAIGWRRSFGLREAGVYYALALLMAVLALAAAANGLPPYFSTGNLTNIAYQASLVGIMGVAMTIVLITGAFDLSVASVAALAAAVLIGLSPVIGFPLALVAALATGAGIGLVNGAIVNLIGINAFIVTLGTLTAVRGLVMVLTDGRSLMVEDPTVLAQMLAFERTRVPAFWPLLLLGLAALAVGVGMMLRRRRQGRALRLGLMIGAAVMVIAALAAGPGFALPVTVAYLLVITAVAALVLSRTVVGRRFYATGGNAEAARLSGIDVTAYKIGAFVLSGLAAGFAGALFASRLGAMNPTALQGTELTVIAAAILGGTSLFGGAGSVVKTVVGALILFTLTNGFNILNLGASYQGLVEGTVVIVAAAIYTVGGRRGVAA</sequence>
<evidence type="ECO:0000256" key="4">
    <source>
        <dbReference type="ARBA" id="ARBA00022989"/>
    </source>
</evidence>
<dbReference type="PANTHER" id="PTHR32196">
    <property type="entry name" value="ABC TRANSPORTER PERMEASE PROTEIN YPHD-RELATED-RELATED"/>
    <property type="match status" value="1"/>
</dbReference>
<dbReference type="GO" id="GO:0022857">
    <property type="term" value="F:transmembrane transporter activity"/>
    <property type="evidence" value="ECO:0007669"/>
    <property type="project" value="InterPro"/>
</dbReference>
<keyword evidence="5 6" id="KW-0472">Membrane</keyword>
<dbReference type="EMBL" id="JACIEV010000001">
    <property type="protein sequence ID" value="MBB4152225.1"/>
    <property type="molecule type" value="Genomic_DNA"/>
</dbReference>
<protein>
    <submittedName>
        <fullName evidence="7">D-xylose transport system permease protein</fullName>
    </submittedName>
</protein>
<keyword evidence="4 6" id="KW-1133">Transmembrane helix</keyword>
<evidence type="ECO:0000313" key="8">
    <source>
        <dbReference type="Proteomes" id="UP000529795"/>
    </source>
</evidence>
<dbReference type="RefSeq" id="WP_183981745.1">
    <property type="nucleotide sequence ID" value="NZ_JACIEV010000001.1"/>
</dbReference>
<dbReference type="CDD" id="cd06579">
    <property type="entry name" value="TM_PBP1_transp_AraH_like"/>
    <property type="match status" value="1"/>
</dbReference>
<feature type="transmembrane region" description="Helical" evidence="6">
    <location>
        <begin position="118"/>
        <end position="141"/>
    </location>
</feature>
<organism evidence="7 8">
    <name type="scientific">Sphingomonas jinjuensis</name>
    <dbReference type="NCBI Taxonomy" id="535907"/>
    <lineage>
        <taxon>Bacteria</taxon>
        <taxon>Pseudomonadati</taxon>
        <taxon>Pseudomonadota</taxon>
        <taxon>Alphaproteobacteria</taxon>
        <taxon>Sphingomonadales</taxon>
        <taxon>Sphingomonadaceae</taxon>
        <taxon>Sphingomonas</taxon>
    </lineage>
</organism>
<proteinExistence type="predicted"/>
<comment type="subcellular location">
    <subcellularLocation>
        <location evidence="1">Cell membrane</location>
        <topology evidence="1">Multi-pass membrane protein</topology>
    </subcellularLocation>
</comment>
<name>A0A840FFT8_9SPHN</name>
<reference evidence="7 8" key="1">
    <citation type="submission" date="2020-08" db="EMBL/GenBank/DDBJ databases">
        <title>Genomic Encyclopedia of Type Strains, Phase IV (KMG-IV): sequencing the most valuable type-strain genomes for metagenomic binning, comparative biology and taxonomic classification.</title>
        <authorList>
            <person name="Goeker M."/>
        </authorList>
    </citation>
    <scope>NUCLEOTIDE SEQUENCE [LARGE SCALE GENOMIC DNA]</scope>
    <source>
        <strain evidence="7 8">YC6723</strain>
    </source>
</reference>
<dbReference type="AlphaFoldDB" id="A0A840FFT8"/>
<keyword evidence="3 6" id="KW-0812">Transmembrane</keyword>
<evidence type="ECO:0000256" key="3">
    <source>
        <dbReference type="ARBA" id="ARBA00022692"/>
    </source>
</evidence>
<feature type="transmembrane region" description="Helical" evidence="6">
    <location>
        <begin position="171"/>
        <end position="191"/>
    </location>
</feature>
<feature type="transmembrane region" description="Helical" evidence="6">
    <location>
        <begin position="268"/>
        <end position="290"/>
    </location>
</feature>
<dbReference type="PANTHER" id="PTHR32196:SF72">
    <property type="entry name" value="RIBOSE IMPORT PERMEASE PROTEIN RBSC"/>
    <property type="match status" value="1"/>
</dbReference>
<feature type="transmembrane region" description="Helical" evidence="6">
    <location>
        <begin position="228"/>
        <end position="247"/>
    </location>
</feature>
<gene>
    <name evidence="7" type="ORF">GGQ80_000101</name>
</gene>
<dbReference type="Pfam" id="PF02653">
    <property type="entry name" value="BPD_transp_2"/>
    <property type="match status" value="1"/>
</dbReference>
<feature type="transmembrane region" description="Helical" evidence="6">
    <location>
        <begin position="79"/>
        <end position="106"/>
    </location>
</feature>
<evidence type="ECO:0000256" key="2">
    <source>
        <dbReference type="ARBA" id="ARBA00022475"/>
    </source>
</evidence>
<dbReference type="InterPro" id="IPR001851">
    <property type="entry name" value="ABC_transp_permease"/>
</dbReference>
<keyword evidence="2" id="KW-1003">Cell membrane</keyword>
<comment type="caution">
    <text evidence="7">The sequence shown here is derived from an EMBL/GenBank/DDBJ whole genome shotgun (WGS) entry which is preliminary data.</text>
</comment>
<accession>A0A840FFT8</accession>
<dbReference type="GO" id="GO:0005886">
    <property type="term" value="C:plasma membrane"/>
    <property type="evidence" value="ECO:0007669"/>
    <property type="project" value="UniProtKB-SubCell"/>
</dbReference>
<feature type="transmembrane region" description="Helical" evidence="6">
    <location>
        <begin position="50"/>
        <end position="73"/>
    </location>
</feature>
<feature type="transmembrane region" description="Helical" evidence="6">
    <location>
        <begin position="203"/>
        <end position="222"/>
    </location>
</feature>